<dbReference type="Proteomes" id="UP001165121">
    <property type="component" value="Unassembled WGS sequence"/>
</dbReference>
<evidence type="ECO:0000313" key="1">
    <source>
        <dbReference type="EMBL" id="GMF32365.1"/>
    </source>
</evidence>
<organism evidence="1 2">
    <name type="scientific">Phytophthora fragariaefolia</name>
    <dbReference type="NCBI Taxonomy" id="1490495"/>
    <lineage>
        <taxon>Eukaryota</taxon>
        <taxon>Sar</taxon>
        <taxon>Stramenopiles</taxon>
        <taxon>Oomycota</taxon>
        <taxon>Peronosporomycetes</taxon>
        <taxon>Peronosporales</taxon>
        <taxon>Peronosporaceae</taxon>
        <taxon>Phytophthora</taxon>
    </lineage>
</organism>
<keyword evidence="2" id="KW-1185">Reference proteome</keyword>
<accession>A0A9W6X696</accession>
<sequence>MGKSISIKKSTVQNAAIEGDTYRDSVATEAIKRHANGGSIVKANVLDTHRSFALTIYSVKYAGTTTD</sequence>
<proteinExistence type="predicted"/>
<dbReference type="AlphaFoldDB" id="A0A9W6X696"/>
<dbReference type="EMBL" id="BSXT01000684">
    <property type="protein sequence ID" value="GMF32365.1"/>
    <property type="molecule type" value="Genomic_DNA"/>
</dbReference>
<reference evidence="1" key="1">
    <citation type="submission" date="2023-04" db="EMBL/GenBank/DDBJ databases">
        <title>Phytophthora fragariaefolia NBRC 109709.</title>
        <authorList>
            <person name="Ichikawa N."/>
            <person name="Sato H."/>
            <person name="Tonouchi N."/>
        </authorList>
    </citation>
    <scope>NUCLEOTIDE SEQUENCE</scope>
    <source>
        <strain evidence="1">NBRC 109709</strain>
    </source>
</reference>
<protein>
    <submittedName>
        <fullName evidence="1">Unnamed protein product</fullName>
    </submittedName>
</protein>
<name>A0A9W6X696_9STRA</name>
<comment type="caution">
    <text evidence="1">The sequence shown here is derived from an EMBL/GenBank/DDBJ whole genome shotgun (WGS) entry which is preliminary data.</text>
</comment>
<evidence type="ECO:0000313" key="2">
    <source>
        <dbReference type="Proteomes" id="UP001165121"/>
    </source>
</evidence>
<gene>
    <name evidence="1" type="ORF">Pfra01_000768800</name>
</gene>